<dbReference type="EC" id="3.5.2.3" evidence="3"/>
<dbReference type="OrthoDB" id="1670005at2759"/>
<evidence type="ECO:0000259" key="8">
    <source>
        <dbReference type="Pfam" id="PF01979"/>
    </source>
</evidence>
<dbReference type="InterPro" id="IPR004721">
    <property type="entry name" value="DHOdimr"/>
</dbReference>
<dbReference type="GO" id="GO:0006207">
    <property type="term" value="P:'de novo' pyrimidine nucleobase biosynthetic process"/>
    <property type="evidence" value="ECO:0007669"/>
    <property type="project" value="TreeGrafter"/>
</dbReference>
<accession>A0A9W7ZT10</accession>
<gene>
    <name evidence="9" type="primary">URA4</name>
    <name evidence="9" type="ORF">H4219_006108</name>
</gene>
<dbReference type="EMBL" id="JANBPU010000519">
    <property type="protein sequence ID" value="KAJ1910854.1"/>
    <property type="molecule type" value="Genomic_DNA"/>
</dbReference>
<feature type="domain" description="Amidohydrolase-related" evidence="8">
    <location>
        <begin position="15"/>
        <end position="254"/>
    </location>
</feature>
<proteinExistence type="inferred from homology"/>
<dbReference type="AlphaFoldDB" id="A0A9W7ZT10"/>
<dbReference type="PANTHER" id="PTHR43137:SF1">
    <property type="entry name" value="DIHYDROOROTASE"/>
    <property type="match status" value="1"/>
</dbReference>
<evidence type="ECO:0000256" key="2">
    <source>
        <dbReference type="ARBA" id="ARBA00005631"/>
    </source>
</evidence>
<organism evidence="9 10">
    <name type="scientific">Mycoemilia scoparia</name>
    <dbReference type="NCBI Taxonomy" id="417184"/>
    <lineage>
        <taxon>Eukaryota</taxon>
        <taxon>Fungi</taxon>
        <taxon>Fungi incertae sedis</taxon>
        <taxon>Zoopagomycota</taxon>
        <taxon>Kickxellomycotina</taxon>
        <taxon>Kickxellomycetes</taxon>
        <taxon>Kickxellales</taxon>
        <taxon>Kickxellaceae</taxon>
        <taxon>Mycoemilia</taxon>
    </lineage>
</organism>
<protein>
    <recommendedName>
        <fullName evidence="3">dihydroorotase</fullName>
        <ecNumber evidence="3">3.5.2.3</ecNumber>
    </recommendedName>
</protein>
<name>A0A9W7ZT10_9FUNG</name>
<keyword evidence="6" id="KW-0862">Zinc</keyword>
<dbReference type="PROSITE" id="PS00483">
    <property type="entry name" value="DIHYDROOROTASE_2"/>
    <property type="match status" value="1"/>
</dbReference>
<dbReference type="GO" id="GO:0004151">
    <property type="term" value="F:dihydroorotase activity"/>
    <property type="evidence" value="ECO:0007669"/>
    <property type="project" value="UniProtKB-EC"/>
</dbReference>
<dbReference type="PIRSF" id="PIRSF001237">
    <property type="entry name" value="DHOdimr"/>
    <property type="match status" value="1"/>
</dbReference>
<evidence type="ECO:0000313" key="9">
    <source>
        <dbReference type="EMBL" id="KAJ1910854.1"/>
    </source>
</evidence>
<dbReference type="Gene3D" id="3.20.20.140">
    <property type="entry name" value="Metal-dependent hydrolases"/>
    <property type="match status" value="1"/>
</dbReference>
<dbReference type="PANTHER" id="PTHR43137">
    <property type="entry name" value="DIHYDROOROTASE"/>
    <property type="match status" value="1"/>
</dbReference>
<comment type="caution">
    <text evidence="9">The sequence shown here is derived from an EMBL/GenBank/DDBJ whole genome shotgun (WGS) entry which is preliminary data.</text>
</comment>
<dbReference type="InterPro" id="IPR032466">
    <property type="entry name" value="Metal_Hydrolase"/>
</dbReference>
<evidence type="ECO:0000256" key="7">
    <source>
        <dbReference type="ARBA" id="ARBA00022975"/>
    </source>
</evidence>
<dbReference type="InterPro" id="IPR002195">
    <property type="entry name" value="Dihydroorotase_CS"/>
</dbReference>
<dbReference type="GO" id="GO:0006221">
    <property type="term" value="P:pyrimidine nucleotide biosynthetic process"/>
    <property type="evidence" value="ECO:0007669"/>
    <property type="project" value="UniProtKB-KW"/>
</dbReference>
<dbReference type="Proteomes" id="UP001150538">
    <property type="component" value="Unassembled WGS sequence"/>
</dbReference>
<evidence type="ECO:0000256" key="3">
    <source>
        <dbReference type="ARBA" id="ARBA00012860"/>
    </source>
</evidence>
<comment type="pathway">
    <text evidence="1">Pyrimidine metabolism; UMP biosynthesis via de novo pathway; (S)-dihydroorotate from bicarbonate: step 3/3.</text>
</comment>
<evidence type="ECO:0000256" key="5">
    <source>
        <dbReference type="ARBA" id="ARBA00022801"/>
    </source>
</evidence>
<sequence>MSHAKTIVLPYASDFHTHLRQGDMMRAVTPLVKAGGVGTALVMPNLTPPIVTGEQAMEYKARLEELAPGVQFIMTLYMNPKLTPEEIHKSAKLGVTGVKVYPSGVTTNSDWGILEFEAYYPVFTAMQEENMVLCLHGECPSDATKNICIMNAEEKFLATLRKLHNDFPKLRIVLEHATTKAAVECVKELGDTVGCTITAHHLSIIVDDWAGQPHNFCKPVAKYPDDREALRQVIKEGHPRFFLGSDSAPHYRSAKQGEKPAAGVFTAPILIPLLATLFEKIGCLDYLENFISNNGRKFYQLPIYNDLSKLDDSQKITLVKCNDNEEFVIPQVYSVESDSVDVSDGGRQIVPFMAGQKLSWKLQ</sequence>
<keyword evidence="7" id="KW-0665">Pyrimidine biosynthesis</keyword>
<evidence type="ECO:0000256" key="6">
    <source>
        <dbReference type="ARBA" id="ARBA00022833"/>
    </source>
</evidence>
<reference evidence="9" key="1">
    <citation type="submission" date="2022-07" db="EMBL/GenBank/DDBJ databases">
        <title>Phylogenomic reconstructions and comparative analyses of Kickxellomycotina fungi.</title>
        <authorList>
            <person name="Reynolds N.K."/>
            <person name="Stajich J.E."/>
            <person name="Barry K."/>
            <person name="Grigoriev I.V."/>
            <person name="Crous P."/>
            <person name="Smith M.E."/>
        </authorList>
    </citation>
    <scope>NUCLEOTIDE SEQUENCE</scope>
    <source>
        <strain evidence="9">NBRC 100468</strain>
    </source>
</reference>
<dbReference type="InterPro" id="IPR006680">
    <property type="entry name" value="Amidohydro-rel"/>
</dbReference>
<evidence type="ECO:0000313" key="10">
    <source>
        <dbReference type="Proteomes" id="UP001150538"/>
    </source>
</evidence>
<dbReference type="FunFam" id="3.20.20.140:FF:000071">
    <property type="entry name" value="Dihydroorotase, homodimeric type, variant"/>
    <property type="match status" value="1"/>
</dbReference>
<evidence type="ECO:0000256" key="4">
    <source>
        <dbReference type="ARBA" id="ARBA00022723"/>
    </source>
</evidence>
<dbReference type="NCBIfam" id="TIGR00856">
    <property type="entry name" value="pyrC_dimer"/>
    <property type="match status" value="1"/>
</dbReference>
<keyword evidence="4" id="KW-0479">Metal-binding</keyword>
<dbReference type="HAMAP" id="MF_00219">
    <property type="entry name" value="PyrC_classII"/>
    <property type="match status" value="1"/>
</dbReference>
<dbReference type="GO" id="GO:0005737">
    <property type="term" value="C:cytoplasm"/>
    <property type="evidence" value="ECO:0007669"/>
    <property type="project" value="TreeGrafter"/>
</dbReference>
<dbReference type="Pfam" id="PF01979">
    <property type="entry name" value="Amidohydro_1"/>
    <property type="match status" value="1"/>
</dbReference>
<evidence type="ECO:0000256" key="1">
    <source>
        <dbReference type="ARBA" id="ARBA00004880"/>
    </source>
</evidence>
<dbReference type="GO" id="GO:0046872">
    <property type="term" value="F:metal ion binding"/>
    <property type="evidence" value="ECO:0007669"/>
    <property type="project" value="UniProtKB-KW"/>
</dbReference>
<dbReference type="SUPFAM" id="SSF51556">
    <property type="entry name" value="Metallo-dependent hydrolases"/>
    <property type="match status" value="1"/>
</dbReference>
<keyword evidence="10" id="KW-1185">Reference proteome</keyword>
<comment type="similarity">
    <text evidence="2">Belongs to the metallo-dependent hydrolases superfamily. DHOase family. Class II DHOase subfamily.</text>
</comment>
<keyword evidence="5 9" id="KW-0378">Hydrolase</keyword>
<dbReference type="CDD" id="cd01294">
    <property type="entry name" value="DHOase"/>
    <property type="match status" value="1"/>
</dbReference>